<organism evidence="2 3">
    <name type="scientific">Alternaria atra</name>
    <dbReference type="NCBI Taxonomy" id="119953"/>
    <lineage>
        <taxon>Eukaryota</taxon>
        <taxon>Fungi</taxon>
        <taxon>Dikarya</taxon>
        <taxon>Ascomycota</taxon>
        <taxon>Pezizomycotina</taxon>
        <taxon>Dothideomycetes</taxon>
        <taxon>Pleosporomycetidae</taxon>
        <taxon>Pleosporales</taxon>
        <taxon>Pleosporineae</taxon>
        <taxon>Pleosporaceae</taxon>
        <taxon>Alternaria</taxon>
        <taxon>Alternaria sect. Ulocladioides</taxon>
    </lineage>
</organism>
<protein>
    <recommendedName>
        <fullName evidence="4">GPI anchored protein</fullName>
    </recommendedName>
</protein>
<proteinExistence type="predicted"/>
<keyword evidence="1" id="KW-0732">Signal</keyword>
<sequence>MAIFKSLLAATALVNVAFVGTAYSSDVASVVTSIQLVTSVTYVAPPAASSSTHCNTLTVTEVVPPSTVTVTAPPPGVSGTNTVSSSESVDVTIQTSTRSSTVSKVFGTEPCTYVTSSKAIIATGCHMPSTSSSNNSKVWPTEICATSIDIVTRNGEVLTVTGCHGHSGLLPPTATATLSKTRIVPVPSASATTNFTGTATTGSVFMPSMSHSHTFHVNGTKPASATGTGGASASASYTAPFLPPFTDAADATQVGAAVLFGGVLMALFGA</sequence>
<feature type="signal peptide" evidence="1">
    <location>
        <begin position="1"/>
        <end position="24"/>
    </location>
</feature>
<dbReference type="EMBL" id="CAJRGZ010000016">
    <property type="protein sequence ID" value="CAG5153117.1"/>
    <property type="molecule type" value="Genomic_DNA"/>
</dbReference>
<evidence type="ECO:0000313" key="2">
    <source>
        <dbReference type="EMBL" id="CAG5153117.1"/>
    </source>
</evidence>
<comment type="caution">
    <text evidence="2">The sequence shown here is derived from an EMBL/GenBank/DDBJ whole genome shotgun (WGS) entry which is preliminary data.</text>
</comment>
<dbReference type="GeneID" id="67014555"/>
<dbReference type="AlphaFoldDB" id="A0A8J2I0F2"/>
<reference evidence="2" key="1">
    <citation type="submission" date="2021-05" db="EMBL/GenBank/DDBJ databases">
        <authorList>
            <person name="Stam R."/>
        </authorList>
    </citation>
    <scope>NUCLEOTIDE SEQUENCE</scope>
    <source>
        <strain evidence="2">CS162</strain>
    </source>
</reference>
<feature type="chain" id="PRO_5035218779" description="GPI anchored protein" evidence="1">
    <location>
        <begin position="25"/>
        <end position="270"/>
    </location>
</feature>
<accession>A0A8J2I0F2</accession>
<keyword evidence="3" id="KW-1185">Reference proteome</keyword>
<gene>
    <name evidence="2" type="ORF">ALTATR162_LOCUS3042</name>
</gene>
<dbReference type="OrthoDB" id="3693199at2759"/>
<evidence type="ECO:0000256" key="1">
    <source>
        <dbReference type="SAM" id="SignalP"/>
    </source>
</evidence>
<dbReference type="RefSeq" id="XP_043166583.1">
    <property type="nucleotide sequence ID" value="XM_043310648.1"/>
</dbReference>
<evidence type="ECO:0000313" key="3">
    <source>
        <dbReference type="Proteomes" id="UP000676310"/>
    </source>
</evidence>
<name>A0A8J2I0F2_9PLEO</name>
<evidence type="ECO:0008006" key="4">
    <source>
        <dbReference type="Google" id="ProtNLM"/>
    </source>
</evidence>
<dbReference type="Proteomes" id="UP000676310">
    <property type="component" value="Unassembled WGS sequence"/>
</dbReference>